<evidence type="ECO:0000313" key="3">
    <source>
        <dbReference type="EMBL" id="ALF51504.1"/>
    </source>
</evidence>
<evidence type="ECO:0000256" key="1">
    <source>
        <dbReference type="SAM" id="MobiDB-lite"/>
    </source>
</evidence>
<dbReference type="OrthoDB" id="6443at10239"/>
<evidence type="ECO:0000313" key="4">
    <source>
        <dbReference type="Proteomes" id="UP000204629"/>
    </source>
</evidence>
<organism evidence="3 4">
    <name type="scientific">Pseudomonas phage PAE1</name>
    <dbReference type="NCBI Taxonomy" id="1718273"/>
    <lineage>
        <taxon>Viruses</taxon>
        <taxon>Duplodnaviria</taxon>
        <taxon>Heunggongvirae</taxon>
        <taxon>Uroviricota</taxon>
        <taxon>Caudoviricetes</taxon>
        <taxon>Mesyanzhinovviridae</taxon>
        <taxon>Rabinowitzvirinae</taxon>
        <taxon>Yuavirus</taxon>
        <taxon>Yuavirus PAE1</taxon>
        <taxon>Pseudomonas virus PAE1</taxon>
    </lineage>
</organism>
<dbReference type="GeneID" id="26642033"/>
<feature type="region of interest" description="Disordered" evidence="1">
    <location>
        <begin position="465"/>
        <end position="512"/>
    </location>
</feature>
<dbReference type="EMBL" id="KT734862">
    <property type="protein sequence ID" value="ALF51504.1"/>
    <property type="molecule type" value="Genomic_DNA"/>
</dbReference>
<feature type="compositionally biased region" description="Acidic residues" evidence="1">
    <location>
        <begin position="487"/>
        <end position="500"/>
    </location>
</feature>
<evidence type="ECO:0000259" key="2">
    <source>
        <dbReference type="Pfam" id="PF13264"/>
    </source>
</evidence>
<dbReference type="InterPro" id="IPR025129">
    <property type="entry name" value="DUF4055"/>
</dbReference>
<gene>
    <name evidence="3" type="ORF">PAE1_4</name>
</gene>
<dbReference type="KEGG" id="vg:26642033"/>
<feature type="compositionally biased region" description="Gly residues" evidence="1">
    <location>
        <begin position="501"/>
        <end position="512"/>
    </location>
</feature>
<dbReference type="Proteomes" id="UP000204629">
    <property type="component" value="Segment"/>
</dbReference>
<accession>A0A0N9ER91</accession>
<reference evidence="3 4" key="1">
    <citation type="journal article" date="2016" name="Genome Announc.">
        <title>Genome Sequences of Pseudomonas oryzihabitans Phage POR1 and Pseudomonas aeruginosa Phage PAE1.</title>
        <authorList>
            <person name="Dyson Z.A."/>
            <person name="Seviour R.J."/>
            <person name="Tucci J."/>
            <person name="Petrovski S."/>
        </authorList>
    </citation>
    <scope>NUCLEOTIDE SEQUENCE [LARGE SCALE GENOMIC DNA]</scope>
</reference>
<keyword evidence="4" id="KW-1185">Reference proteome</keyword>
<protein>
    <submittedName>
        <fullName evidence="3">Putative structural protein</fullName>
    </submittedName>
</protein>
<proteinExistence type="predicted"/>
<feature type="domain" description="DUF4055" evidence="2">
    <location>
        <begin position="260"/>
        <end position="397"/>
    </location>
</feature>
<name>A0A0N9ER91_9CAUD</name>
<dbReference type="Pfam" id="PF13264">
    <property type="entry name" value="DUF4055"/>
    <property type="match status" value="1"/>
</dbReference>
<dbReference type="RefSeq" id="YP_009215695.1">
    <property type="nucleotide sequence ID" value="NC_028980.1"/>
</dbReference>
<sequence length="512" mass="56699">MSANDKDPKSPATTSAAYDTMLPRWHVIETLLGGTEAMREAGETYLPRHQEETDKGYQERLASAVLLNMVEQTLDTLSGKPFSEPIKLNEDVPKAIEETILTDVDLQGNNLDVFARQWFREGMAKALCHVLIDMPRPAPREDGQPRTLADDRREGLRPYWVMIKPECLLFARSEVINGVEVLQHVRIIEHYMEQDGFAEVCKRRIRVLEPGLVQLWEPVKKSNAQKEEWALADEWATGLNYVPLVTFYADRQGFMMGKPPLLDLAHLNVAHWQSASDQRHILTVSRFPILACSGASGEDSDPVVVGPNKVLYNPDPQGRFYYVEHTGQAIAAGRTDLKDLEEQMAGYGAEFLKRKTGGQTATARALDSAEATSDLSAMTGLFEDALAQALDITADWMRLGPNGGTVELVKDYDLEEMDAQGLQALQVAREKRDISRKTYLNGLRLRGVLPEDFDEDEDWEELMEEISEAMGRAGLDLDPAQKNPPEGGEDEGEGEGEGGEGGEGGGNPGGES</sequence>